<dbReference type="RefSeq" id="WP_133853435.1">
    <property type="nucleotide sequence ID" value="NZ_SNXZ01000008.1"/>
</dbReference>
<dbReference type="InterPro" id="IPR036291">
    <property type="entry name" value="NAD(P)-bd_dom_sf"/>
</dbReference>
<dbReference type="Gene3D" id="3.40.50.720">
    <property type="entry name" value="NAD(P)-binding Rossmann-like Domain"/>
    <property type="match status" value="1"/>
</dbReference>
<sequence>MTTKLADRVAVVTGAASGIGAGTARRLAVAGAKVALLARRAERLDALAAELGNQALAVPVDVTDTEAVDEAAARIAATLGPVDLVVNNAGVMLPSPVEQVRFDTWQRMIDTNVLGVLRVVRAFVPSLIDTATAGGPADLVNISSLGAHVAFPGYSVYSASKAAVTMLSESVRTELGPKGVRITNIEPGLTETELREHVDDPDGRALVDGMFAQIPALGADDVAEFIEFAVSRPAHVNFAQVHLLPTRQA</sequence>
<dbReference type="PRINTS" id="PR00081">
    <property type="entry name" value="GDHRDH"/>
</dbReference>
<accession>A0A4R6RXN1</accession>
<evidence type="ECO:0000256" key="1">
    <source>
        <dbReference type="ARBA" id="ARBA00006484"/>
    </source>
</evidence>
<dbReference type="SMART" id="SM00822">
    <property type="entry name" value="PKS_KR"/>
    <property type="match status" value="1"/>
</dbReference>
<evidence type="ECO:0000256" key="3">
    <source>
        <dbReference type="RuleBase" id="RU000363"/>
    </source>
</evidence>
<comment type="caution">
    <text evidence="5">The sequence shown here is derived from an EMBL/GenBank/DDBJ whole genome shotgun (WGS) entry which is preliminary data.</text>
</comment>
<dbReference type="OrthoDB" id="9775296at2"/>
<evidence type="ECO:0000313" key="5">
    <source>
        <dbReference type="EMBL" id="TDP91852.1"/>
    </source>
</evidence>
<dbReference type="SUPFAM" id="SSF51735">
    <property type="entry name" value="NAD(P)-binding Rossmann-fold domains"/>
    <property type="match status" value="1"/>
</dbReference>
<dbReference type="InterPro" id="IPR020904">
    <property type="entry name" value="Sc_DH/Rdtase_CS"/>
</dbReference>
<evidence type="ECO:0000313" key="6">
    <source>
        <dbReference type="Proteomes" id="UP000295444"/>
    </source>
</evidence>
<dbReference type="FunFam" id="3.40.50.720:FF:000047">
    <property type="entry name" value="NADP-dependent L-serine/L-allo-threonine dehydrogenase"/>
    <property type="match status" value="1"/>
</dbReference>
<dbReference type="InterPro" id="IPR002347">
    <property type="entry name" value="SDR_fam"/>
</dbReference>
<dbReference type="PRINTS" id="PR00080">
    <property type="entry name" value="SDRFAMILY"/>
</dbReference>
<protein>
    <submittedName>
        <fullName evidence="5">NADP-dependent 3-hydroxy acid dehydrogenase YdfG</fullName>
    </submittedName>
</protein>
<dbReference type="EMBL" id="SNXZ01000008">
    <property type="protein sequence ID" value="TDP91852.1"/>
    <property type="molecule type" value="Genomic_DNA"/>
</dbReference>
<dbReference type="GO" id="GO:0016020">
    <property type="term" value="C:membrane"/>
    <property type="evidence" value="ECO:0007669"/>
    <property type="project" value="TreeGrafter"/>
</dbReference>
<proteinExistence type="inferred from homology"/>
<dbReference type="AlphaFoldDB" id="A0A4R6RXN1"/>
<keyword evidence="2" id="KW-0560">Oxidoreductase</keyword>
<reference evidence="5 6" key="1">
    <citation type="submission" date="2019-03" db="EMBL/GenBank/DDBJ databases">
        <title>Genomic Encyclopedia of Type Strains, Phase IV (KMG-IV): sequencing the most valuable type-strain genomes for metagenomic binning, comparative biology and taxonomic classification.</title>
        <authorList>
            <person name="Goeker M."/>
        </authorList>
    </citation>
    <scope>NUCLEOTIDE SEQUENCE [LARGE SCALE GENOMIC DNA]</scope>
    <source>
        <strain evidence="5 6">DSM 45361</strain>
    </source>
</reference>
<name>A0A4R6RXN1_LABRH</name>
<dbReference type="Pfam" id="PF00106">
    <property type="entry name" value="adh_short"/>
    <property type="match status" value="1"/>
</dbReference>
<comment type="similarity">
    <text evidence="1 3">Belongs to the short-chain dehydrogenases/reductases (SDR) family.</text>
</comment>
<dbReference type="Proteomes" id="UP000295444">
    <property type="component" value="Unassembled WGS sequence"/>
</dbReference>
<dbReference type="PROSITE" id="PS00061">
    <property type="entry name" value="ADH_SHORT"/>
    <property type="match status" value="1"/>
</dbReference>
<keyword evidence="6" id="KW-1185">Reference proteome</keyword>
<dbReference type="GO" id="GO:0016616">
    <property type="term" value="F:oxidoreductase activity, acting on the CH-OH group of donors, NAD or NADP as acceptor"/>
    <property type="evidence" value="ECO:0007669"/>
    <property type="project" value="UniProtKB-ARBA"/>
</dbReference>
<feature type="domain" description="Ketoreductase" evidence="4">
    <location>
        <begin position="8"/>
        <end position="188"/>
    </location>
</feature>
<gene>
    <name evidence="5" type="ORF">EV186_10862</name>
</gene>
<dbReference type="PANTHER" id="PTHR44196:SF1">
    <property type="entry name" value="DEHYDROGENASE_REDUCTASE SDR FAMILY MEMBER 7B"/>
    <property type="match status" value="1"/>
</dbReference>
<dbReference type="PANTHER" id="PTHR44196">
    <property type="entry name" value="DEHYDROGENASE/REDUCTASE SDR FAMILY MEMBER 7B"/>
    <property type="match status" value="1"/>
</dbReference>
<evidence type="ECO:0000259" key="4">
    <source>
        <dbReference type="SMART" id="SM00822"/>
    </source>
</evidence>
<evidence type="ECO:0000256" key="2">
    <source>
        <dbReference type="ARBA" id="ARBA00023002"/>
    </source>
</evidence>
<dbReference type="InterPro" id="IPR057326">
    <property type="entry name" value="KR_dom"/>
</dbReference>
<organism evidence="5 6">
    <name type="scientific">Labedaea rhizosphaerae</name>
    <dbReference type="NCBI Taxonomy" id="598644"/>
    <lineage>
        <taxon>Bacteria</taxon>
        <taxon>Bacillati</taxon>
        <taxon>Actinomycetota</taxon>
        <taxon>Actinomycetes</taxon>
        <taxon>Pseudonocardiales</taxon>
        <taxon>Pseudonocardiaceae</taxon>
        <taxon>Labedaea</taxon>
    </lineage>
</organism>